<dbReference type="KEGG" id="tva:4774621"/>
<dbReference type="VEuPathDB" id="TrichDB:TVAG_434470"/>
<feature type="compositionally biased region" description="Polar residues" evidence="1">
    <location>
        <begin position="477"/>
        <end position="492"/>
    </location>
</feature>
<dbReference type="InParanoid" id="A2DSN0"/>
<reference evidence="2" key="2">
    <citation type="journal article" date="2007" name="Science">
        <title>Draft genome sequence of the sexually transmitted pathogen Trichomonas vaginalis.</title>
        <authorList>
            <person name="Carlton J.M."/>
            <person name="Hirt R.P."/>
            <person name="Silva J.C."/>
            <person name="Delcher A.L."/>
            <person name="Schatz M."/>
            <person name="Zhao Q."/>
            <person name="Wortman J.R."/>
            <person name="Bidwell S.L."/>
            <person name="Alsmark U.C.M."/>
            <person name="Besteiro S."/>
            <person name="Sicheritz-Ponten T."/>
            <person name="Noel C.J."/>
            <person name="Dacks J.B."/>
            <person name="Foster P.G."/>
            <person name="Simillion C."/>
            <person name="Van de Peer Y."/>
            <person name="Miranda-Saavedra D."/>
            <person name="Barton G.J."/>
            <person name="Westrop G.D."/>
            <person name="Mueller S."/>
            <person name="Dessi D."/>
            <person name="Fiori P.L."/>
            <person name="Ren Q."/>
            <person name="Paulsen I."/>
            <person name="Zhang H."/>
            <person name="Bastida-Corcuera F.D."/>
            <person name="Simoes-Barbosa A."/>
            <person name="Brown M.T."/>
            <person name="Hayes R.D."/>
            <person name="Mukherjee M."/>
            <person name="Okumura C.Y."/>
            <person name="Schneider R."/>
            <person name="Smith A.J."/>
            <person name="Vanacova S."/>
            <person name="Villalvazo M."/>
            <person name="Haas B.J."/>
            <person name="Pertea M."/>
            <person name="Feldblyum T.V."/>
            <person name="Utterback T.R."/>
            <person name="Shu C.L."/>
            <person name="Osoegawa K."/>
            <person name="de Jong P.J."/>
            <person name="Hrdy I."/>
            <person name="Horvathova L."/>
            <person name="Zubacova Z."/>
            <person name="Dolezal P."/>
            <person name="Malik S.B."/>
            <person name="Logsdon J.M. Jr."/>
            <person name="Henze K."/>
            <person name="Gupta A."/>
            <person name="Wang C.C."/>
            <person name="Dunne R.L."/>
            <person name="Upcroft J.A."/>
            <person name="Upcroft P."/>
            <person name="White O."/>
            <person name="Salzberg S.L."/>
            <person name="Tang P."/>
            <person name="Chiu C.-H."/>
            <person name="Lee Y.-S."/>
            <person name="Embley T.M."/>
            <person name="Coombs G.H."/>
            <person name="Mottram J.C."/>
            <person name="Tachezy J."/>
            <person name="Fraser-Liggett C.M."/>
            <person name="Johnson P.J."/>
        </authorList>
    </citation>
    <scope>NUCLEOTIDE SEQUENCE [LARGE SCALE GENOMIC DNA]</scope>
    <source>
        <strain evidence="2">G3</strain>
    </source>
</reference>
<dbReference type="EMBL" id="DS113240">
    <property type="protein sequence ID" value="EAY16610.1"/>
    <property type="molecule type" value="Genomic_DNA"/>
</dbReference>
<dbReference type="VEuPathDB" id="TrichDB:TVAGG3_0376550"/>
<dbReference type="AlphaFoldDB" id="A2DSN0"/>
<feature type="region of interest" description="Disordered" evidence="1">
    <location>
        <begin position="477"/>
        <end position="497"/>
    </location>
</feature>
<evidence type="ECO:0000313" key="3">
    <source>
        <dbReference type="Proteomes" id="UP000001542"/>
    </source>
</evidence>
<dbReference type="PANTHER" id="PTHR46155">
    <property type="entry name" value="BIFUNCTIONAL INHIBITOR/LIPID-TRANSFER PROTEIN/SEED STORAGE 2S ALBUMIN SUPERFAMILY PROTEIN"/>
    <property type="match status" value="1"/>
</dbReference>
<dbReference type="RefSeq" id="XP_001328833.1">
    <property type="nucleotide sequence ID" value="XM_001328798.1"/>
</dbReference>
<evidence type="ECO:0000313" key="2">
    <source>
        <dbReference type="EMBL" id="EAY16610.1"/>
    </source>
</evidence>
<gene>
    <name evidence="2" type="ORF">TVAG_434470</name>
</gene>
<dbReference type="Proteomes" id="UP000001542">
    <property type="component" value="Unassembled WGS sequence"/>
</dbReference>
<name>A2DSN0_TRIV3</name>
<evidence type="ECO:0000256" key="1">
    <source>
        <dbReference type="SAM" id="MobiDB-lite"/>
    </source>
</evidence>
<organism evidence="2 3">
    <name type="scientific">Trichomonas vaginalis (strain ATCC PRA-98 / G3)</name>
    <dbReference type="NCBI Taxonomy" id="412133"/>
    <lineage>
        <taxon>Eukaryota</taxon>
        <taxon>Metamonada</taxon>
        <taxon>Parabasalia</taxon>
        <taxon>Trichomonadida</taxon>
        <taxon>Trichomonadidae</taxon>
        <taxon>Trichomonas</taxon>
    </lineage>
</organism>
<sequence length="637" mass="70958">MFSYLIVFLKADYTDSNREITQSTLNGNPYNANTQHYLFQYVTFSNINHYGKYIINSAKYMLKMEHCSMYNCQTSSEGVIYANNAQRIELSNFCFKNCVATATNGAVLHVITNPSEITKIDNVAISGVNNGYFGIDGRRCEIRFLNSSYSSPSLQMLNIVSLNANVFANCYCIDSTSYYSGALYLENMNGNILRDALFYKNKNNALVLRGCSASISNCGFAYNEMDISLQSSSVTVYSSLFTDFTSNNKYNVNFGDSYSKTKGEGIPQIDFNIHNPLGDSNRQYRYQQIPLDGPPYAEYIPTPIYRTIIVTHYVTAYETPFSTAVSTAYETPFSTAVSTAYETPYTTAHSTAAETVFETPFSTASTTAYETPYTTVHSTAAETAFDTPSSTASSTAYETPYTTVFETPYQTVYETPYTTVYQTVFDTPYSTAFSTVYQTASMTPFSTAYQTACETPFTSAFETAHQTVAETPFSTAYNTAKETPGNTPNITPELSAKETPMNTPYITMAITPNDTPYITPSITNIKTPHETAAYTPDETFFRTPYLTVLSTVHMTAHETPVITFAQTPEITPVGTVNETPFITANETPEYTPVLTPLETPSKTRNPNCVLDEEKIEHRKRYKRIKVIFAFGQGINNI</sequence>
<dbReference type="PANTHER" id="PTHR46155:SF1">
    <property type="entry name" value="BIFUNCTIONAL INHIBITOR_LIPID-TRANSFER PROTEIN_SEED STORAGE 2S ALBUMIN SUPERFAMILY PROTEIN"/>
    <property type="match status" value="1"/>
</dbReference>
<reference evidence="2" key="1">
    <citation type="submission" date="2006-10" db="EMBL/GenBank/DDBJ databases">
        <authorList>
            <person name="Amadeo P."/>
            <person name="Zhao Q."/>
            <person name="Wortman J."/>
            <person name="Fraser-Liggett C."/>
            <person name="Carlton J."/>
        </authorList>
    </citation>
    <scope>NUCLEOTIDE SEQUENCE</scope>
    <source>
        <strain evidence="2">G3</strain>
    </source>
</reference>
<keyword evidence="3" id="KW-1185">Reference proteome</keyword>
<accession>A2DSN0</accession>
<proteinExistence type="predicted"/>
<protein>
    <submittedName>
        <fullName evidence="2">Cellulosomal scaffoldin anchoring protein, putative</fullName>
    </submittedName>
</protein>